<evidence type="ECO:0000256" key="2">
    <source>
        <dbReference type="ARBA" id="ARBA00022723"/>
    </source>
</evidence>
<comment type="caution">
    <text evidence="10">The sequence shown here is derived from an EMBL/GenBank/DDBJ whole genome shotgun (WGS) entry which is preliminary data.</text>
</comment>
<evidence type="ECO:0000256" key="8">
    <source>
        <dbReference type="PIRSR" id="PIRSR038994-3"/>
    </source>
</evidence>
<dbReference type="InParanoid" id="A0A2G4YR57"/>
<dbReference type="PANTHER" id="PTHR11113">
    <property type="entry name" value="N-ACETYLGLUCOSAMINE-6-PHOSPHATE DEACETYLASE"/>
    <property type="match status" value="1"/>
</dbReference>
<evidence type="ECO:0000313" key="10">
    <source>
        <dbReference type="EMBL" id="PHZ84805.1"/>
    </source>
</evidence>
<name>A0A2G4YR57_9PROT</name>
<dbReference type="FunCoup" id="A0A2G4YR57">
    <property type="interactions" value="194"/>
</dbReference>
<feature type="binding site" evidence="7">
    <location>
        <position position="244"/>
    </location>
    <ligand>
        <name>substrate</name>
    </ligand>
</feature>
<dbReference type="GO" id="GO:0006046">
    <property type="term" value="P:N-acetylglucosamine catabolic process"/>
    <property type="evidence" value="ECO:0007669"/>
    <property type="project" value="TreeGrafter"/>
</dbReference>
<feature type="domain" description="Amidohydrolase-related" evidence="9">
    <location>
        <begin position="46"/>
        <end position="373"/>
    </location>
</feature>
<dbReference type="NCBIfam" id="TIGR00221">
    <property type="entry name" value="nagA"/>
    <property type="match status" value="1"/>
</dbReference>
<feature type="binding site" evidence="7">
    <location>
        <begin position="300"/>
        <end position="302"/>
    </location>
    <ligand>
        <name>substrate</name>
    </ligand>
</feature>
<gene>
    <name evidence="10" type="primary">nagA</name>
    <name evidence="10" type="ORF">CRD36_08725</name>
</gene>
<dbReference type="Gene3D" id="3.20.20.140">
    <property type="entry name" value="Metal-dependent hydrolases"/>
    <property type="match status" value="1"/>
</dbReference>
<dbReference type="SUPFAM" id="SSF51556">
    <property type="entry name" value="Metallo-dependent hydrolases"/>
    <property type="match status" value="1"/>
</dbReference>
<evidence type="ECO:0000259" key="9">
    <source>
        <dbReference type="Pfam" id="PF01979"/>
    </source>
</evidence>
<dbReference type="EMBL" id="PDEM01000020">
    <property type="protein sequence ID" value="PHZ84805.1"/>
    <property type="molecule type" value="Genomic_DNA"/>
</dbReference>
<dbReference type="OrthoDB" id="9776488at2"/>
<feature type="active site" description="Proton donor/acceptor" evidence="6">
    <location>
        <position position="267"/>
    </location>
</feature>
<evidence type="ECO:0000256" key="4">
    <source>
        <dbReference type="ARBA" id="ARBA00023277"/>
    </source>
</evidence>
<feature type="binding site" evidence="8">
    <location>
        <position position="188"/>
    </location>
    <ligand>
        <name>Zn(2+)</name>
        <dbReference type="ChEBI" id="CHEBI:29105"/>
    </ligand>
</feature>
<evidence type="ECO:0000256" key="3">
    <source>
        <dbReference type="ARBA" id="ARBA00022801"/>
    </source>
</evidence>
<feature type="binding site" evidence="7">
    <location>
        <begin position="212"/>
        <end position="213"/>
    </location>
    <ligand>
        <name>substrate</name>
    </ligand>
</feature>
<proteinExistence type="inferred from homology"/>
<evidence type="ECO:0000256" key="5">
    <source>
        <dbReference type="PIRNR" id="PIRNR038994"/>
    </source>
</evidence>
<protein>
    <submittedName>
        <fullName evidence="10">N-acetylglucosamine-6-phosphate deacetylase</fullName>
    </submittedName>
</protein>
<dbReference type="Pfam" id="PF01979">
    <property type="entry name" value="Amidohydro_1"/>
    <property type="match status" value="1"/>
</dbReference>
<dbReference type="CDD" id="cd00854">
    <property type="entry name" value="NagA"/>
    <property type="match status" value="1"/>
</dbReference>
<keyword evidence="2 8" id="KW-0479">Metal-binding</keyword>
<dbReference type="PANTHER" id="PTHR11113:SF14">
    <property type="entry name" value="N-ACETYLGLUCOSAMINE-6-PHOSPHATE DEACETYLASE"/>
    <property type="match status" value="1"/>
</dbReference>
<dbReference type="Proteomes" id="UP000229730">
    <property type="component" value="Unassembled WGS sequence"/>
</dbReference>
<feature type="binding site" evidence="8">
    <location>
        <position position="209"/>
    </location>
    <ligand>
        <name>Zn(2+)</name>
        <dbReference type="ChEBI" id="CHEBI:29105"/>
    </ligand>
</feature>
<organism evidence="10 11">
    <name type="scientific">Paremcibacter congregatus</name>
    <dbReference type="NCBI Taxonomy" id="2043170"/>
    <lineage>
        <taxon>Bacteria</taxon>
        <taxon>Pseudomonadati</taxon>
        <taxon>Pseudomonadota</taxon>
        <taxon>Alphaproteobacteria</taxon>
        <taxon>Emcibacterales</taxon>
        <taxon>Emcibacteraceae</taxon>
        <taxon>Paremcibacter</taxon>
    </lineage>
</organism>
<sequence length="377" mass="40087">MSVTYIADHIFDGETLRQDVPVTVSDGRIVAFEGCAGAEEIRLHGMLAPGFVDVQVNGGGGYLFNNAPDLETLKVMGAAHAAFGTTGFMPTLVTDDIAVMQQAADAVAVALAQNLPGVLGIHFEGPHLAGARKGIHPENHIRELSEQELIVYARNDLGDKMITLAPETVAPDVIAVLVGLGVKVCLGHSNADYETTQAALAAGATGFTHLFNAMSRLNSRDPGMVGAALLDPDSWCGIILDGHHVHAGTARLAHHAKPKGKMMLVTDAMSLIGTQEESFPFFGELIFRDGDRLANGDGVLAGSHLDMTTAVRNAVTYLGIEYEEALRMASLYPAEFLGQDQTRGRLTVGGAADFILMKDDRTIQGTWIGGKKVFKKI</sequence>
<feature type="binding site" evidence="7">
    <location>
        <position position="135"/>
    </location>
    <ligand>
        <name>substrate</name>
    </ligand>
</feature>
<keyword evidence="3 5" id="KW-0378">Hydrolase</keyword>
<evidence type="ECO:0000256" key="7">
    <source>
        <dbReference type="PIRSR" id="PIRSR038994-2"/>
    </source>
</evidence>
<dbReference type="PIRSF" id="PIRSF038994">
    <property type="entry name" value="NagA"/>
    <property type="match status" value="1"/>
</dbReference>
<evidence type="ECO:0000256" key="6">
    <source>
        <dbReference type="PIRSR" id="PIRSR038994-1"/>
    </source>
</evidence>
<evidence type="ECO:0000256" key="1">
    <source>
        <dbReference type="ARBA" id="ARBA00010716"/>
    </source>
</evidence>
<dbReference type="Gene3D" id="2.30.40.10">
    <property type="entry name" value="Urease, subunit C, domain 1"/>
    <property type="match status" value="1"/>
</dbReference>
<comment type="cofactor">
    <cofactor evidence="8">
        <name>a divalent metal cation</name>
        <dbReference type="ChEBI" id="CHEBI:60240"/>
    </cofactor>
    <text evidence="8">Binds 1 divalent metal cation per subunit.</text>
</comment>
<dbReference type="GO" id="GO:0046872">
    <property type="term" value="F:metal ion binding"/>
    <property type="evidence" value="ECO:0007669"/>
    <property type="project" value="UniProtKB-KW"/>
</dbReference>
<keyword evidence="11" id="KW-1185">Reference proteome</keyword>
<comment type="similarity">
    <text evidence="1 5">Belongs to the metallo-dependent hydrolases superfamily. NagA family.</text>
</comment>
<feature type="binding site" evidence="7">
    <location>
        <position position="220"/>
    </location>
    <ligand>
        <name>substrate</name>
    </ligand>
</feature>
<dbReference type="AlphaFoldDB" id="A0A2G4YR57"/>
<dbReference type="RefSeq" id="WP_099472377.1">
    <property type="nucleotide sequence ID" value="NZ_CP041025.1"/>
</dbReference>
<keyword evidence="4 5" id="KW-0119">Carbohydrate metabolism</keyword>
<dbReference type="GO" id="GO:0008448">
    <property type="term" value="F:N-acetylglucosamine-6-phosphate deacetylase activity"/>
    <property type="evidence" value="ECO:0007669"/>
    <property type="project" value="InterPro"/>
</dbReference>
<dbReference type="SUPFAM" id="SSF51338">
    <property type="entry name" value="Composite domain of metallo-dependent hydrolases"/>
    <property type="match status" value="1"/>
</dbReference>
<dbReference type="InterPro" id="IPR032466">
    <property type="entry name" value="Metal_Hydrolase"/>
</dbReference>
<feature type="binding site" evidence="8">
    <location>
        <position position="124"/>
    </location>
    <ligand>
        <name>Zn(2+)</name>
        <dbReference type="ChEBI" id="CHEBI:29105"/>
    </ligand>
</feature>
<dbReference type="InterPro" id="IPR011059">
    <property type="entry name" value="Metal-dep_hydrolase_composite"/>
</dbReference>
<accession>A0A2G4YR57</accession>
<reference evidence="10 11" key="1">
    <citation type="submission" date="2017-10" db="EMBL/GenBank/DDBJ databases">
        <title>Frigbacter circumglobatus gen. nov. sp. nov., isolated from sediment cultured in situ.</title>
        <authorList>
            <person name="Zhao Z."/>
        </authorList>
    </citation>
    <scope>NUCLEOTIDE SEQUENCE [LARGE SCALE GENOMIC DNA]</scope>
    <source>
        <strain evidence="10 11">ZYL</strain>
    </source>
</reference>
<dbReference type="InterPro" id="IPR006680">
    <property type="entry name" value="Amidohydro-rel"/>
</dbReference>
<dbReference type="InterPro" id="IPR003764">
    <property type="entry name" value="GlcNAc_6-P_deAcase"/>
</dbReference>
<evidence type="ECO:0000313" key="11">
    <source>
        <dbReference type="Proteomes" id="UP000229730"/>
    </source>
</evidence>